<sequence>MADDSTMPKHLDKLLNRTTGLTAATALFSLMWLTLIDVVGRKFFNNSVPGGLELTEILMVIVIFSALPLVSWRNEHVVFDSLDAFIPHWLKSTQMRLVHLISGAVFGFLARLMAMRAERFAEYGDTTVHLQLSIAPVAWIMTALLVVTALVHFLFMFKPNMSANHENSASGAQS</sequence>
<accession>A0ABX2U3J3</accession>
<keyword evidence="5 7" id="KW-1133">Transmembrane helix</keyword>
<comment type="function">
    <text evidence="7">Part of the tripartite ATP-independent periplasmic (TRAP) transport system.</text>
</comment>
<dbReference type="Proteomes" id="UP000185657">
    <property type="component" value="Unassembled WGS sequence"/>
</dbReference>
<feature type="transmembrane region" description="Helical" evidence="7">
    <location>
        <begin position="20"/>
        <end position="40"/>
    </location>
</feature>
<evidence type="ECO:0000256" key="6">
    <source>
        <dbReference type="ARBA" id="ARBA00023136"/>
    </source>
</evidence>
<gene>
    <name evidence="9" type="ORF">LPB72_16065</name>
</gene>
<protein>
    <recommendedName>
        <fullName evidence="7">TRAP transporter small permease protein</fullName>
    </recommendedName>
</protein>
<feature type="transmembrane region" description="Helical" evidence="7">
    <location>
        <begin position="134"/>
        <end position="157"/>
    </location>
</feature>
<evidence type="ECO:0000256" key="5">
    <source>
        <dbReference type="ARBA" id="ARBA00022989"/>
    </source>
</evidence>
<comment type="caution">
    <text evidence="9">The sequence shown here is derived from an EMBL/GenBank/DDBJ whole genome shotgun (WGS) entry which is preliminary data.</text>
</comment>
<keyword evidence="6 7" id="KW-0472">Membrane</keyword>
<feature type="transmembrane region" description="Helical" evidence="7">
    <location>
        <begin position="52"/>
        <end position="72"/>
    </location>
</feature>
<comment type="similarity">
    <text evidence="7">Belongs to the TRAP transporter small permease family.</text>
</comment>
<evidence type="ECO:0000256" key="1">
    <source>
        <dbReference type="ARBA" id="ARBA00004651"/>
    </source>
</evidence>
<evidence type="ECO:0000259" key="8">
    <source>
        <dbReference type="Pfam" id="PF04290"/>
    </source>
</evidence>
<feature type="domain" description="Tripartite ATP-independent periplasmic transporters DctQ component" evidence="8">
    <location>
        <begin position="31"/>
        <end position="154"/>
    </location>
</feature>
<keyword evidence="3" id="KW-1003">Cell membrane</keyword>
<dbReference type="EMBL" id="LVWD01000030">
    <property type="protein sequence ID" value="OAD40428.1"/>
    <property type="molecule type" value="Genomic_DNA"/>
</dbReference>
<evidence type="ECO:0000313" key="10">
    <source>
        <dbReference type="Proteomes" id="UP000185657"/>
    </source>
</evidence>
<reference evidence="9 10" key="1">
    <citation type="submission" date="2016-02" db="EMBL/GenBank/DDBJ databases">
        <title>Draft genome sequence of Hydrogenophaga sp. LPB0072.</title>
        <authorList>
            <person name="Shin S.-K."/>
            <person name="Yi H."/>
        </authorList>
    </citation>
    <scope>NUCLEOTIDE SEQUENCE [LARGE SCALE GENOMIC DNA]</scope>
    <source>
        <strain evidence="9 10">LPB0072</strain>
    </source>
</reference>
<name>A0ABX2U3J3_9BURK</name>
<evidence type="ECO:0000256" key="7">
    <source>
        <dbReference type="RuleBase" id="RU369079"/>
    </source>
</evidence>
<evidence type="ECO:0000256" key="2">
    <source>
        <dbReference type="ARBA" id="ARBA00022448"/>
    </source>
</evidence>
<proteinExistence type="inferred from homology"/>
<evidence type="ECO:0000256" key="4">
    <source>
        <dbReference type="ARBA" id="ARBA00022692"/>
    </source>
</evidence>
<comment type="subcellular location">
    <subcellularLocation>
        <location evidence="7">Cell inner membrane</location>
        <topology evidence="7">Multi-pass membrane protein</topology>
    </subcellularLocation>
    <subcellularLocation>
        <location evidence="1">Cell membrane</location>
        <topology evidence="1">Multi-pass membrane protein</topology>
    </subcellularLocation>
</comment>
<dbReference type="InterPro" id="IPR055348">
    <property type="entry name" value="DctQ"/>
</dbReference>
<dbReference type="Pfam" id="PF04290">
    <property type="entry name" value="DctQ"/>
    <property type="match status" value="1"/>
</dbReference>
<keyword evidence="2 7" id="KW-0813">Transport</keyword>
<feature type="transmembrane region" description="Helical" evidence="7">
    <location>
        <begin position="97"/>
        <end position="114"/>
    </location>
</feature>
<evidence type="ECO:0000313" key="9">
    <source>
        <dbReference type="EMBL" id="OAD40428.1"/>
    </source>
</evidence>
<keyword evidence="7" id="KW-0997">Cell inner membrane</keyword>
<organism evidence="9 10">
    <name type="scientific">Hydrogenophaga crassostreae</name>
    <dbReference type="NCBI Taxonomy" id="1763535"/>
    <lineage>
        <taxon>Bacteria</taxon>
        <taxon>Pseudomonadati</taxon>
        <taxon>Pseudomonadota</taxon>
        <taxon>Betaproteobacteria</taxon>
        <taxon>Burkholderiales</taxon>
        <taxon>Comamonadaceae</taxon>
        <taxon>Hydrogenophaga</taxon>
    </lineage>
</organism>
<comment type="subunit">
    <text evidence="7">The complex comprises the extracytoplasmic solute receptor protein and the two transmembrane proteins.</text>
</comment>
<evidence type="ECO:0000256" key="3">
    <source>
        <dbReference type="ARBA" id="ARBA00022475"/>
    </source>
</evidence>
<keyword evidence="4 7" id="KW-0812">Transmembrane</keyword>
<keyword evidence="10" id="KW-1185">Reference proteome</keyword>